<organism evidence="3">
    <name type="scientific">Ceratitis capitata</name>
    <name type="common">Mediterranean fruit fly</name>
    <name type="synonym">Tephritis capitata</name>
    <dbReference type="NCBI Taxonomy" id="7213"/>
    <lineage>
        <taxon>Eukaryota</taxon>
        <taxon>Metazoa</taxon>
        <taxon>Ecdysozoa</taxon>
        <taxon>Arthropoda</taxon>
        <taxon>Hexapoda</taxon>
        <taxon>Insecta</taxon>
        <taxon>Pterygota</taxon>
        <taxon>Neoptera</taxon>
        <taxon>Endopterygota</taxon>
        <taxon>Diptera</taxon>
        <taxon>Brachycera</taxon>
        <taxon>Muscomorpha</taxon>
        <taxon>Tephritoidea</taxon>
        <taxon>Tephritidae</taxon>
        <taxon>Ceratitis</taxon>
        <taxon>Ceratitis</taxon>
    </lineage>
</organism>
<dbReference type="OrthoDB" id="7984027at2759"/>
<feature type="compositionally biased region" description="Low complexity" evidence="1">
    <location>
        <begin position="227"/>
        <end position="252"/>
    </location>
</feature>
<protein>
    <recommendedName>
        <fullName evidence="2">Protein TsetseEP domain-containing protein</fullName>
    </recommendedName>
</protein>
<dbReference type="AlphaFoldDB" id="W8CE47"/>
<reference evidence="3" key="1">
    <citation type="submission" date="2013-07" db="EMBL/GenBank/DDBJ databases">
        <authorList>
            <person name="Geib S."/>
        </authorList>
    </citation>
    <scope>NUCLEOTIDE SEQUENCE</scope>
</reference>
<feature type="domain" description="Protein TsetseEP" evidence="2">
    <location>
        <begin position="81"/>
        <end position="198"/>
    </location>
</feature>
<feature type="non-terminal residue" evidence="3">
    <location>
        <position position="1"/>
    </location>
</feature>
<feature type="compositionally biased region" description="Basic and acidic residues" evidence="1">
    <location>
        <begin position="262"/>
        <end position="272"/>
    </location>
</feature>
<proteinExistence type="evidence at transcript level"/>
<sequence>VNQTGAEYCFIITFVQNSNNSLNMSAKLLLFALAISVVSSCCLAYSQLDFQPMLEEHNRVFRQLAFTMNTNRAVMVGYEQSNICFDWYMGDQTAISTTYNNEYNACVNASIAAKQALSEQSALDRSELLDAGNSICSALSDCESREDSLQFFQCYYNASSDNTGVLFNISTKAERISNNLTILYKAVEDTELFCTNEARTKNILSLTESTNKLNSCLHGEWNPVSTTEATTATTTTTVEPTTAAPTTAAPETPDGDGSDSDDAQRAPEEDIFRYQPRTRMNKWNIMRRL</sequence>
<feature type="region of interest" description="Disordered" evidence="1">
    <location>
        <begin position="227"/>
        <end position="274"/>
    </location>
</feature>
<dbReference type="Pfam" id="PF05267">
    <property type="entry name" value="DUF725"/>
    <property type="match status" value="1"/>
</dbReference>
<reference evidence="3" key="2">
    <citation type="journal article" date="2014" name="BMC Genomics">
        <title>A genomic perspective to assessing quality of mass-reared SIT flies used in Mediterranean fruit fly (Ceratitis capitata) eradication in California.</title>
        <authorList>
            <person name="Calla B."/>
            <person name="Hall B."/>
            <person name="Hou S."/>
            <person name="Geib S.M."/>
        </authorList>
    </citation>
    <scope>NUCLEOTIDE SEQUENCE</scope>
</reference>
<dbReference type="InterPro" id="IPR007931">
    <property type="entry name" value="TsetseEP"/>
</dbReference>
<dbReference type="EMBL" id="GAMC01000826">
    <property type="protein sequence ID" value="JAC05730.1"/>
    <property type="molecule type" value="mRNA"/>
</dbReference>
<name>W8CE47_CERCA</name>
<evidence type="ECO:0000313" key="3">
    <source>
        <dbReference type="EMBL" id="JAC05730.1"/>
    </source>
</evidence>
<evidence type="ECO:0000256" key="1">
    <source>
        <dbReference type="SAM" id="MobiDB-lite"/>
    </source>
</evidence>
<accession>W8CE47</accession>
<evidence type="ECO:0000259" key="2">
    <source>
        <dbReference type="Pfam" id="PF05267"/>
    </source>
</evidence>